<dbReference type="PANTHER" id="PTHR13142">
    <property type="entry name" value="INNER CENTROMERE PROTEIN"/>
    <property type="match status" value="1"/>
</dbReference>
<dbReference type="GO" id="GO:0005819">
    <property type="term" value="C:spindle"/>
    <property type="evidence" value="ECO:0007669"/>
    <property type="project" value="UniProtKB-SubCell"/>
</dbReference>
<dbReference type="OrthoDB" id="6123at2759"/>
<feature type="compositionally biased region" description="Polar residues" evidence="8">
    <location>
        <begin position="1154"/>
        <end position="1164"/>
    </location>
</feature>
<keyword evidence="11" id="KW-1185">Reference proteome</keyword>
<evidence type="ECO:0000256" key="7">
    <source>
        <dbReference type="ARBA" id="ARBA00023242"/>
    </source>
</evidence>
<feature type="compositionally biased region" description="Low complexity" evidence="8">
    <location>
        <begin position="550"/>
        <end position="561"/>
    </location>
</feature>
<feature type="region of interest" description="Disordered" evidence="8">
    <location>
        <begin position="288"/>
        <end position="316"/>
    </location>
</feature>
<keyword evidence="7" id="KW-0539">Nucleus</keyword>
<dbReference type="PANTHER" id="PTHR13142:SF1">
    <property type="entry name" value="INNER CENTROMERE PROTEIN"/>
    <property type="match status" value="1"/>
</dbReference>
<gene>
    <name evidence="10" type="ORF">BDY21DRAFT_340646</name>
</gene>
<dbReference type="GO" id="GO:0005634">
    <property type="term" value="C:nucleus"/>
    <property type="evidence" value="ECO:0007669"/>
    <property type="project" value="UniProtKB-SubCell"/>
</dbReference>
<dbReference type="GO" id="GO:0007059">
    <property type="term" value="P:chromosome segregation"/>
    <property type="evidence" value="ECO:0007669"/>
    <property type="project" value="UniProtKB-KW"/>
</dbReference>
<evidence type="ECO:0000256" key="5">
    <source>
        <dbReference type="ARBA" id="ARBA00022829"/>
    </source>
</evidence>
<proteinExistence type="inferred from homology"/>
<evidence type="ECO:0000256" key="8">
    <source>
        <dbReference type="SAM" id="MobiDB-lite"/>
    </source>
</evidence>
<feature type="compositionally biased region" description="Basic and acidic residues" evidence="8">
    <location>
        <begin position="235"/>
        <end position="248"/>
    </location>
</feature>
<dbReference type="Proteomes" id="UP000799766">
    <property type="component" value="Unassembled WGS sequence"/>
</dbReference>
<name>A0A6A6P443_9PEZI</name>
<evidence type="ECO:0000313" key="10">
    <source>
        <dbReference type="EMBL" id="KAF2458584.1"/>
    </source>
</evidence>
<evidence type="ECO:0000256" key="3">
    <source>
        <dbReference type="ARBA" id="ARBA00010042"/>
    </source>
</evidence>
<feature type="region of interest" description="Disordered" evidence="8">
    <location>
        <begin position="132"/>
        <end position="153"/>
    </location>
</feature>
<comment type="similarity">
    <text evidence="3">Belongs to the INCENP family.</text>
</comment>
<feature type="compositionally biased region" description="Polar residues" evidence="8">
    <location>
        <begin position="345"/>
        <end position="358"/>
    </location>
</feature>
<feature type="compositionally biased region" description="Polar residues" evidence="8">
    <location>
        <begin position="133"/>
        <end position="145"/>
    </location>
</feature>
<feature type="region of interest" description="Disordered" evidence="8">
    <location>
        <begin position="1233"/>
        <end position="1281"/>
    </location>
</feature>
<feature type="region of interest" description="Disordered" evidence="8">
    <location>
        <begin position="624"/>
        <end position="1169"/>
    </location>
</feature>
<evidence type="ECO:0000259" key="9">
    <source>
        <dbReference type="Pfam" id="PF03941"/>
    </source>
</evidence>
<feature type="compositionally biased region" description="Polar residues" evidence="8">
    <location>
        <begin position="418"/>
        <end position="449"/>
    </location>
</feature>
<evidence type="ECO:0000256" key="4">
    <source>
        <dbReference type="ARBA" id="ARBA00022490"/>
    </source>
</evidence>
<feature type="compositionally biased region" description="Basic and acidic residues" evidence="8">
    <location>
        <begin position="692"/>
        <end position="743"/>
    </location>
</feature>
<feature type="domain" description="Inner centromere protein ARK-binding" evidence="9">
    <location>
        <begin position="1175"/>
        <end position="1229"/>
    </location>
</feature>
<evidence type="ECO:0000256" key="6">
    <source>
        <dbReference type="ARBA" id="ARBA00023212"/>
    </source>
</evidence>
<organism evidence="10 11">
    <name type="scientific">Lineolata rhizophorae</name>
    <dbReference type="NCBI Taxonomy" id="578093"/>
    <lineage>
        <taxon>Eukaryota</taxon>
        <taxon>Fungi</taxon>
        <taxon>Dikarya</taxon>
        <taxon>Ascomycota</taxon>
        <taxon>Pezizomycotina</taxon>
        <taxon>Dothideomycetes</taxon>
        <taxon>Dothideomycetes incertae sedis</taxon>
        <taxon>Lineolatales</taxon>
        <taxon>Lineolataceae</taxon>
        <taxon>Lineolata</taxon>
    </lineage>
</organism>
<feature type="region of interest" description="Disordered" evidence="8">
    <location>
        <begin position="337"/>
        <end position="500"/>
    </location>
</feature>
<reference evidence="10" key="1">
    <citation type="journal article" date="2020" name="Stud. Mycol.">
        <title>101 Dothideomycetes genomes: a test case for predicting lifestyles and emergence of pathogens.</title>
        <authorList>
            <person name="Haridas S."/>
            <person name="Albert R."/>
            <person name="Binder M."/>
            <person name="Bloem J."/>
            <person name="Labutti K."/>
            <person name="Salamov A."/>
            <person name="Andreopoulos B."/>
            <person name="Baker S."/>
            <person name="Barry K."/>
            <person name="Bills G."/>
            <person name="Bluhm B."/>
            <person name="Cannon C."/>
            <person name="Castanera R."/>
            <person name="Culley D."/>
            <person name="Daum C."/>
            <person name="Ezra D."/>
            <person name="Gonzalez J."/>
            <person name="Henrissat B."/>
            <person name="Kuo A."/>
            <person name="Liang C."/>
            <person name="Lipzen A."/>
            <person name="Lutzoni F."/>
            <person name="Magnuson J."/>
            <person name="Mondo S."/>
            <person name="Nolan M."/>
            <person name="Ohm R."/>
            <person name="Pangilinan J."/>
            <person name="Park H.-J."/>
            <person name="Ramirez L."/>
            <person name="Alfaro M."/>
            <person name="Sun H."/>
            <person name="Tritt A."/>
            <person name="Yoshinaga Y."/>
            <person name="Zwiers L.-H."/>
            <person name="Turgeon B."/>
            <person name="Goodwin S."/>
            <person name="Spatafora J."/>
            <person name="Crous P."/>
            <person name="Grigoriev I."/>
        </authorList>
    </citation>
    <scope>NUCLEOTIDE SEQUENCE</scope>
    <source>
        <strain evidence="10">ATCC 16933</strain>
    </source>
</reference>
<feature type="compositionally biased region" description="Basic and acidic residues" evidence="8">
    <location>
        <begin position="786"/>
        <end position="802"/>
    </location>
</feature>
<comment type="subcellular location">
    <subcellularLocation>
        <location evidence="2">Cytoplasm</location>
        <location evidence="2">Cytoskeleton</location>
        <location evidence="2">Spindle</location>
    </subcellularLocation>
    <subcellularLocation>
        <location evidence="1">Nucleus</location>
    </subcellularLocation>
</comment>
<feature type="compositionally biased region" description="Polar residues" evidence="8">
    <location>
        <begin position="846"/>
        <end position="864"/>
    </location>
</feature>
<accession>A0A6A6P443</accession>
<feature type="compositionally biased region" description="Basic and acidic residues" evidence="8">
    <location>
        <begin position="759"/>
        <end position="769"/>
    </location>
</feature>
<feature type="compositionally biased region" description="Basic and acidic residues" evidence="8">
    <location>
        <begin position="1252"/>
        <end position="1270"/>
    </location>
</feature>
<dbReference type="Pfam" id="PF03941">
    <property type="entry name" value="INCENP_ARK-bind"/>
    <property type="match status" value="1"/>
</dbReference>
<keyword evidence="5" id="KW-0159">Chromosome partition</keyword>
<feature type="region of interest" description="Disordered" evidence="8">
    <location>
        <begin position="228"/>
        <end position="248"/>
    </location>
</feature>
<feature type="region of interest" description="Disordered" evidence="8">
    <location>
        <begin position="525"/>
        <end position="601"/>
    </location>
</feature>
<feature type="compositionally biased region" description="Low complexity" evidence="8">
    <location>
        <begin position="944"/>
        <end position="957"/>
    </location>
</feature>
<feature type="compositionally biased region" description="Basic and acidic residues" evidence="8">
    <location>
        <begin position="877"/>
        <end position="943"/>
    </location>
</feature>
<keyword evidence="6" id="KW-0206">Cytoskeleton</keyword>
<feature type="compositionally biased region" description="Polar residues" evidence="8">
    <location>
        <begin position="1068"/>
        <end position="1084"/>
    </location>
</feature>
<evidence type="ECO:0000256" key="2">
    <source>
        <dbReference type="ARBA" id="ARBA00004186"/>
    </source>
</evidence>
<evidence type="ECO:0000256" key="1">
    <source>
        <dbReference type="ARBA" id="ARBA00004123"/>
    </source>
</evidence>
<keyword evidence="4" id="KW-0963">Cytoplasm</keyword>
<feature type="compositionally biased region" description="Polar residues" evidence="8">
    <location>
        <begin position="812"/>
        <end position="829"/>
    </location>
</feature>
<feature type="region of interest" description="Disordered" evidence="8">
    <location>
        <begin position="1175"/>
        <end position="1194"/>
    </location>
</feature>
<dbReference type="EMBL" id="MU001677">
    <property type="protein sequence ID" value="KAF2458584.1"/>
    <property type="molecule type" value="Genomic_DNA"/>
</dbReference>
<protein>
    <recommendedName>
        <fullName evidence="9">Inner centromere protein ARK-binding domain-containing protein</fullName>
    </recommendedName>
</protein>
<feature type="compositionally biased region" description="Basic and acidic residues" evidence="8">
    <location>
        <begin position="1013"/>
        <end position="1023"/>
    </location>
</feature>
<feature type="compositionally biased region" description="Basic and acidic residues" evidence="8">
    <location>
        <begin position="386"/>
        <end position="401"/>
    </location>
</feature>
<evidence type="ECO:0000313" key="11">
    <source>
        <dbReference type="Proteomes" id="UP000799766"/>
    </source>
</evidence>
<dbReference type="InterPro" id="IPR005635">
    <property type="entry name" value="Inner_centromere_prot_ARK-bd"/>
</dbReference>
<sequence>MAPARSQQTPVGSAQWLLAERRHVNQLVVEGCEEFAFSANEQMEWLNEHMHDVFNRHQVNVADVFKTPGKLRGKTPRTARKRPLENRAPLTDIFAPNTQAGSNSPHKTLNSGQKSTLFQNLNKIQIAADTDFQETQQSPSATQNKAHGGAGKENIDSGYYGTTQEEMDVDAAPLAKVHTSKDLTQQKHARHVRVKSLGNGDIMPSGDEGRVTTDESFVSANEEVLGSKAASKGYLPEDHQQRPTQDDKDVAMVDAPDAEPDDQQTRVISNQYSMSAETASAMNSMMEADGAQTQDDIDEDVAGSRSTSEGSSPVKPLVRKSSLTFAALPAREPLATKKSVGARVSRTSNTEYSKSFGGSQYGRATGGKSIGGSHNVDFDDPMDVDQENRPPVSREDSETTKLHNKTSTQRLHERINMLGQSKETGSSRSLHAAIPNQQPSYPQLPAQSFDSDKNKADVPATMPPRKGSPTVQAVNSSDDEEDWIAPVSSAPARPQLEKSNSADVMEQINNKTTIGAFEIPDDMDCGSPAVANPSPAVIPSRPGLGHHKSASASALSSPAKSTVQSESTHHKAISVSNPEMPIVEESTTPAGSPNVRRHMDGPLSASKAKLFSVLKSAKGIFASSAGVSAQAKMEALSPVPTRPRNPAQAPGFGQVLSPKRDARAFAQPDDNIGRETDVRVPSNLGSPTNPAEGRRTRSSTEREQKQREKEAKEQQRIADDLERAREKERQKAAAAQKQEKAKEVAQSGKKVQPKAGPQAKHDEAAREDMPPPPPPKSVQSAGTGQKLREPRRLAKPSKETLPRAKPAPVSIRTASQRINQQQPAANSLSQPVQDAHPPAPPPKQQNVTTKASNTSLQSSNSATSYKVGASAHGRPRALIEAEKKKQQEERAAQRKAEQKREAEQRRKQEEERREQQRKAEQLRVQEARKTAQKRADDVKRQQEQQRAQAAQASQNRPQSRHANEFANMLNQEKVPAHPRSDLGNARPLNRMHTVQDATRQYPPVNQAKPAKRPHPEQEYGQDNKRRKTIEEDEPKEEASRRSVMAPPTRPSNIRKEPNKFQHGYIPAPSNTQHAASLFKSTVTGQHHLAQGKSTIAPVSGNSGTSGHPNDMVKYSNAKIPFAEAPNPPPGAPGHSNIHSYPHKTPVRAAPGVSGASTAPKSSPNFPAAESVQLPDINTDSEDSDSSPSSFKQPSWVASPALNEILAQQQLVDPETIFGPIAPLQMEEIFKNKDRQKRFRDRTSSANWSGSDRLTEEERKKDREGRAKLVRDGGWTYAHGLS</sequence>